<dbReference type="PROSITE" id="PS51257">
    <property type="entry name" value="PROKAR_LIPOPROTEIN"/>
    <property type="match status" value="1"/>
</dbReference>
<keyword evidence="2" id="KW-0732">Signal</keyword>
<dbReference type="InterPro" id="IPR006059">
    <property type="entry name" value="SBP"/>
</dbReference>
<evidence type="ECO:0000313" key="5">
    <source>
        <dbReference type="Proteomes" id="UP000216411"/>
    </source>
</evidence>
<evidence type="ECO:0000259" key="3">
    <source>
        <dbReference type="Pfam" id="PF12010"/>
    </source>
</evidence>
<feature type="chain" id="PRO_5038970177" evidence="2">
    <location>
        <begin position="24"/>
        <end position="517"/>
    </location>
</feature>
<protein>
    <submittedName>
        <fullName evidence="4">Extracellular solute-binding protein</fullName>
    </submittedName>
</protein>
<dbReference type="Pfam" id="PF12010">
    <property type="entry name" value="DUF3502"/>
    <property type="match status" value="1"/>
</dbReference>
<dbReference type="SUPFAM" id="SSF53850">
    <property type="entry name" value="Periplasmic binding protein-like II"/>
    <property type="match status" value="1"/>
</dbReference>
<dbReference type="Proteomes" id="UP000216411">
    <property type="component" value="Unassembled WGS sequence"/>
</dbReference>
<reference evidence="4 5" key="1">
    <citation type="journal article" date="2017" name="Genome Announc.">
        <title>Draft Genome Sequence of a Sporulating and Motile Strain of Lachnotalea glycerini Isolated from Water in Quebec City, Canada.</title>
        <authorList>
            <person name="Maheux A.F."/>
            <person name="Boudreau D.K."/>
            <person name="Berube E."/>
            <person name="Boissinot M."/>
            <person name="Raymond F."/>
            <person name="Brodeur S."/>
            <person name="Corbeil J."/>
            <person name="Isabel S."/>
            <person name="Omar R.F."/>
            <person name="Bergeron M.G."/>
        </authorList>
    </citation>
    <scope>NUCLEOTIDE SEQUENCE [LARGE SCALE GENOMIC DNA]</scope>
    <source>
        <strain evidence="4 5">CCRI-19302</strain>
    </source>
</reference>
<dbReference type="AlphaFoldDB" id="A0A371JHZ8"/>
<feature type="compositionally biased region" description="Low complexity" evidence="1">
    <location>
        <begin position="29"/>
        <end position="43"/>
    </location>
</feature>
<evidence type="ECO:0000256" key="2">
    <source>
        <dbReference type="SAM" id="SignalP"/>
    </source>
</evidence>
<gene>
    <name evidence="4" type="ORF">CG710_005135</name>
</gene>
<feature type="region of interest" description="Disordered" evidence="1">
    <location>
        <begin position="26"/>
        <end position="49"/>
    </location>
</feature>
<dbReference type="PANTHER" id="PTHR43649:SF17">
    <property type="entry name" value="ABC TRANSPORTER SOLUTE BINDING PROTEIN-SUGAR TRANSPORT"/>
    <property type="match status" value="1"/>
</dbReference>
<feature type="signal peptide" evidence="2">
    <location>
        <begin position="1"/>
        <end position="23"/>
    </location>
</feature>
<dbReference type="PANTHER" id="PTHR43649">
    <property type="entry name" value="ARABINOSE-BINDING PROTEIN-RELATED"/>
    <property type="match status" value="1"/>
</dbReference>
<dbReference type="EMBL" id="NOKA02000004">
    <property type="protein sequence ID" value="RDY32365.1"/>
    <property type="molecule type" value="Genomic_DNA"/>
</dbReference>
<dbReference type="Gene3D" id="3.40.190.10">
    <property type="entry name" value="Periplasmic binding protein-like II"/>
    <property type="match status" value="2"/>
</dbReference>
<proteinExistence type="predicted"/>
<feature type="domain" description="DUF3502" evidence="3">
    <location>
        <begin position="448"/>
        <end position="514"/>
    </location>
</feature>
<dbReference type="OrthoDB" id="2644263at2"/>
<evidence type="ECO:0000256" key="1">
    <source>
        <dbReference type="SAM" id="MobiDB-lite"/>
    </source>
</evidence>
<name>A0A371JHZ8_9FIRM</name>
<comment type="caution">
    <text evidence="4">The sequence shown here is derived from an EMBL/GenBank/DDBJ whole genome shotgun (WGS) entry which is preliminary data.</text>
</comment>
<dbReference type="InterPro" id="IPR050490">
    <property type="entry name" value="Bact_solute-bd_prot1"/>
</dbReference>
<keyword evidence="5" id="KW-1185">Reference proteome</keyword>
<evidence type="ECO:0000313" key="4">
    <source>
        <dbReference type="EMBL" id="RDY32365.1"/>
    </source>
</evidence>
<organism evidence="4 5">
    <name type="scientific">Lachnotalea glycerini</name>
    <dbReference type="NCBI Taxonomy" id="1763509"/>
    <lineage>
        <taxon>Bacteria</taxon>
        <taxon>Bacillati</taxon>
        <taxon>Bacillota</taxon>
        <taxon>Clostridia</taxon>
        <taxon>Lachnospirales</taxon>
        <taxon>Lachnospiraceae</taxon>
        <taxon>Lachnotalea</taxon>
    </lineage>
</organism>
<sequence length="517" mass="57352">MNMKKKILSLLLVTVLTATMFMGCGTKNQSSEQSTSQDTTSQDTGDEQASQETAHIVMTYLTAGNTPADLLKVQDAVNEITKEKINVEVEFKAISIPETFSQFSLWITSGEQIDLMMNAFQGVSNYVNSASLEPLDLLITENAPTISKLMEEYPITDGTVVNDEIYGISPVLYNYGAQGSLLIQKDVLDEIGVTVKDQYQLNDFTEIFAAIKEKHPDMYPYGIIGTDVSAATAYGYFGIADTLGATANSGVLMGTDSTKIVNLYETEDYYNYLKTVREWYEAGYIMPDAATTDSLKTELLSTGVICSFPMLNKPEMIPDSETQYGKEFVALVTTDNYYTSLSPNSGTYWTIPITSKNPDAAMKFLNLMYEDSDLANLIHWGIEGTHYVKTDTEKLITFPEGVTADTSGYYNTLGLYGDRRYEYTWSDATSEEANETFTQKSMSNKSKAVGYSYNSENMTNQLIAINSVMSQYLPSLETGSVDLDSVYPEFISALKNAGIEDVIADNQAQFDLWLEKQ</sequence>
<accession>A0A371JHZ8</accession>
<dbReference type="InterPro" id="IPR022627">
    <property type="entry name" value="DUF3502"/>
</dbReference>
<dbReference type="Pfam" id="PF01547">
    <property type="entry name" value="SBP_bac_1"/>
    <property type="match status" value="1"/>
</dbReference>